<dbReference type="InterPro" id="IPR029058">
    <property type="entry name" value="AB_hydrolase_fold"/>
</dbReference>
<feature type="domain" description="Peptidase S9 prolyl oligopeptidase catalytic" evidence="1">
    <location>
        <begin position="542"/>
        <end position="739"/>
    </location>
</feature>
<accession>A0A813PKT4</accession>
<evidence type="ECO:0000259" key="2">
    <source>
        <dbReference type="Pfam" id="PF00930"/>
    </source>
</evidence>
<name>A0A813PKT4_9BILA</name>
<dbReference type="Pfam" id="PF00326">
    <property type="entry name" value="Peptidase_S9"/>
    <property type="match status" value="1"/>
</dbReference>
<dbReference type="Proteomes" id="UP000663844">
    <property type="component" value="Unassembled WGS sequence"/>
</dbReference>
<dbReference type="GO" id="GO:0006508">
    <property type="term" value="P:proteolysis"/>
    <property type="evidence" value="ECO:0007669"/>
    <property type="project" value="InterPro"/>
</dbReference>
<dbReference type="PANTHER" id="PTHR11731">
    <property type="entry name" value="PROTEASE FAMILY S9B,C DIPEPTIDYL-PEPTIDASE IV-RELATED"/>
    <property type="match status" value="1"/>
</dbReference>
<comment type="caution">
    <text evidence="3">The sequence shown here is derived from an EMBL/GenBank/DDBJ whole genome shotgun (WGS) entry which is preliminary data.</text>
</comment>
<dbReference type="InterPro" id="IPR001375">
    <property type="entry name" value="Peptidase_S9_cat"/>
</dbReference>
<dbReference type="Gene3D" id="3.40.50.1820">
    <property type="entry name" value="alpha/beta hydrolase"/>
    <property type="match status" value="1"/>
</dbReference>
<evidence type="ECO:0000313" key="3">
    <source>
        <dbReference type="EMBL" id="CAF0756778.1"/>
    </source>
</evidence>
<dbReference type="Pfam" id="PF00930">
    <property type="entry name" value="DPPIV_N"/>
    <property type="match status" value="1"/>
</dbReference>
<dbReference type="InterPro" id="IPR050278">
    <property type="entry name" value="Serine_Prot_S9B/DPPIV"/>
</dbReference>
<dbReference type="InterPro" id="IPR002469">
    <property type="entry name" value="Peptidase_S9B_N"/>
</dbReference>
<feature type="domain" description="Dipeptidylpeptidase IV N-terminal" evidence="2">
    <location>
        <begin position="114"/>
        <end position="448"/>
    </location>
</feature>
<dbReference type="Gene3D" id="2.140.10.30">
    <property type="entry name" value="Dipeptidylpeptidase IV, N-terminal domain"/>
    <property type="match status" value="1"/>
</dbReference>
<proteinExistence type="predicted"/>
<organism evidence="3 5">
    <name type="scientific">Adineta steineri</name>
    <dbReference type="NCBI Taxonomy" id="433720"/>
    <lineage>
        <taxon>Eukaryota</taxon>
        <taxon>Metazoa</taxon>
        <taxon>Spiralia</taxon>
        <taxon>Gnathifera</taxon>
        <taxon>Rotifera</taxon>
        <taxon>Eurotatoria</taxon>
        <taxon>Bdelloidea</taxon>
        <taxon>Adinetida</taxon>
        <taxon>Adinetidae</taxon>
        <taxon>Adineta</taxon>
    </lineage>
</organism>
<dbReference type="EMBL" id="CAJNOG010000014">
    <property type="protein sequence ID" value="CAF0756778.1"/>
    <property type="molecule type" value="Genomic_DNA"/>
</dbReference>
<evidence type="ECO:0000313" key="5">
    <source>
        <dbReference type="Proteomes" id="UP000663845"/>
    </source>
</evidence>
<dbReference type="SUPFAM" id="SSF53474">
    <property type="entry name" value="alpha/beta-Hydrolases"/>
    <property type="match status" value="1"/>
</dbReference>
<reference evidence="3" key="1">
    <citation type="submission" date="2021-02" db="EMBL/GenBank/DDBJ databases">
        <authorList>
            <person name="Nowell W R."/>
        </authorList>
    </citation>
    <scope>NUCLEOTIDE SEQUENCE</scope>
</reference>
<evidence type="ECO:0000313" key="4">
    <source>
        <dbReference type="EMBL" id="CAF3690820.1"/>
    </source>
</evidence>
<dbReference type="Proteomes" id="UP000663845">
    <property type="component" value="Unassembled WGS sequence"/>
</dbReference>
<dbReference type="PANTHER" id="PTHR11731:SF193">
    <property type="entry name" value="DIPEPTIDYL PEPTIDASE 9"/>
    <property type="match status" value="1"/>
</dbReference>
<dbReference type="GO" id="GO:0008236">
    <property type="term" value="F:serine-type peptidase activity"/>
    <property type="evidence" value="ECO:0007669"/>
    <property type="project" value="InterPro"/>
</dbReference>
<sequence>MPHRQITSRDVASFPQPGFNLAESINFSPDDNLLTYLRSPNHSLMRQLYAYDLRTDREFLYAKQQIEDQTMDDQFSIEEQLQRERQCELMTGITRYQLTKNRPQSIMLIPIGTDLYIHDKKELRLLVNGSHRSPILDPKLSPDGTFVAYVQDNELYCVSTASSNPPAQPRRLTFDARHYPNKSNGLAEFIAQEEMDRNDGFWWSDDSRFIAFTQVDESNVPIFRISHSGSDEPDHVEEHRYPFTGKANVQVTVGVIDLNSEDNKKQPNIHWVDLSSFDDYYIARVHFFPDHTLALQIENRQQTRLQLYQYDFLKTDKLKLLIEDTSQSWINLHELFYTLKKTPAQFIWASEQTGYMHLQLHDYNTGKLIKTLTSGNWVVQRIVDIDETNSIIYFLANRETPLEIHLYSVNYNDEIPKIDRITQESGCHVVHCFNQTYQYCITQWNSIDQYPLLRMIDVRTKEVIKNFIHLQQGQLYTLEQFQFVKPKLFSILNRNNDTLYCALYKPNDEQGRYKTPFPTIVSVYGGPCLQRVVNSWSLRSDMRCQRLVQSGYVVLRLDNRGTPNRGVAFESAIKHDMGHLELDDQIDGVLYLVKQGITDETRVGIYGWSYGGYMSAMALVRASNIFKLGIAGAPVTHWDGYDTHYTERYMGTPEENPHGYEISSIMYHINNLKGHLMIIHGLIDENVHFRHTARLVNSLIKANKSYELLLLPDERHMPRKFEERIYMEDRIFEYIRKYL</sequence>
<dbReference type="EMBL" id="CAJOAZ010000652">
    <property type="protein sequence ID" value="CAF3690820.1"/>
    <property type="molecule type" value="Genomic_DNA"/>
</dbReference>
<evidence type="ECO:0000259" key="1">
    <source>
        <dbReference type="Pfam" id="PF00326"/>
    </source>
</evidence>
<dbReference type="SUPFAM" id="SSF82171">
    <property type="entry name" value="DPP6 N-terminal domain-like"/>
    <property type="match status" value="1"/>
</dbReference>
<gene>
    <name evidence="3" type="ORF">JYZ213_LOCUS2821</name>
    <name evidence="4" type="ORF">OXD698_LOCUS11587</name>
</gene>
<protein>
    <submittedName>
        <fullName evidence="3">Uncharacterized protein</fullName>
    </submittedName>
</protein>
<dbReference type="AlphaFoldDB" id="A0A813PKT4"/>
<dbReference type="GO" id="GO:0008239">
    <property type="term" value="F:dipeptidyl-peptidase activity"/>
    <property type="evidence" value="ECO:0007669"/>
    <property type="project" value="TreeGrafter"/>
</dbReference>